<name>A0ABV5NR41_9ACTN</name>
<dbReference type="Proteomes" id="UP001589568">
    <property type="component" value="Unassembled WGS sequence"/>
</dbReference>
<proteinExistence type="predicted"/>
<evidence type="ECO:0000313" key="2">
    <source>
        <dbReference type="Proteomes" id="UP001589568"/>
    </source>
</evidence>
<organism evidence="1 2">
    <name type="scientific">Nonomuraea salmonea</name>
    <dbReference type="NCBI Taxonomy" id="46181"/>
    <lineage>
        <taxon>Bacteria</taxon>
        <taxon>Bacillati</taxon>
        <taxon>Actinomycetota</taxon>
        <taxon>Actinomycetes</taxon>
        <taxon>Streptosporangiales</taxon>
        <taxon>Streptosporangiaceae</taxon>
        <taxon>Nonomuraea</taxon>
    </lineage>
</organism>
<keyword evidence="2" id="KW-1185">Reference proteome</keyword>
<gene>
    <name evidence="1" type="ORF">ACFFR3_23200</name>
</gene>
<reference evidence="1 2" key="1">
    <citation type="submission" date="2024-09" db="EMBL/GenBank/DDBJ databases">
        <authorList>
            <person name="Sun Q."/>
            <person name="Mori K."/>
        </authorList>
    </citation>
    <scope>NUCLEOTIDE SEQUENCE [LARGE SCALE GENOMIC DNA]</scope>
    <source>
        <strain evidence="1 2">JCM 3324</strain>
    </source>
</reference>
<comment type="caution">
    <text evidence="1">The sequence shown here is derived from an EMBL/GenBank/DDBJ whole genome shotgun (WGS) entry which is preliminary data.</text>
</comment>
<dbReference type="EMBL" id="JBHMCF010000025">
    <property type="protein sequence ID" value="MFB9472426.1"/>
    <property type="molecule type" value="Genomic_DNA"/>
</dbReference>
<evidence type="ECO:0000313" key="1">
    <source>
        <dbReference type="EMBL" id="MFB9472426.1"/>
    </source>
</evidence>
<dbReference type="RefSeq" id="WP_364378016.1">
    <property type="nucleotide sequence ID" value="NZ_JBHMCF010000025.1"/>
</dbReference>
<protein>
    <submittedName>
        <fullName evidence="1">Uncharacterized protein</fullName>
    </submittedName>
</protein>
<accession>A0ABV5NR41</accession>
<sequence length="216" mass="24076">MDLEDERRLDQLIRRLETWAVFAREPGVTASVQAALQRHCRIDHAAILMFPSGLDDLRASLRMRGFEILRTCPSTVVRGRLAERYDLDLPVLIAYAVRATGGPALEVFVPEHGPGIGRVAVRERERNEETHLALEVIRPDEIVVRGLGRLLTSVLGFAPDGGGFNPYEDESRGGRTVLYFGRPVAWPRRVELACAGHYPHVLRSHLDRTPALVADG</sequence>